<name>A0A383RMA1_PAEAL</name>
<dbReference type="Pfam" id="PF04434">
    <property type="entry name" value="SWIM"/>
    <property type="match status" value="1"/>
</dbReference>
<feature type="domain" description="SWIM-type" evidence="2">
    <location>
        <begin position="62"/>
        <end position="95"/>
    </location>
</feature>
<evidence type="ECO:0000256" key="1">
    <source>
        <dbReference type="PROSITE-ProRule" id="PRU00325"/>
    </source>
</evidence>
<reference evidence="4" key="1">
    <citation type="submission" date="2018-08" db="EMBL/GenBank/DDBJ databases">
        <authorList>
            <person name="Chevrot R."/>
        </authorList>
    </citation>
    <scope>NUCLEOTIDE SEQUENCE [LARGE SCALE GENOMIC DNA]</scope>
</reference>
<dbReference type="PROSITE" id="PS50966">
    <property type="entry name" value="ZF_SWIM"/>
    <property type="match status" value="1"/>
</dbReference>
<organism evidence="3 4">
    <name type="scientific">Paenibacillus alvei</name>
    <name type="common">Bacillus alvei</name>
    <dbReference type="NCBI Taxonomy" id="44250"/>
    <lineage>
        <taxon>Bacteria</taxon>
        <taxon>Bacillati</taxon>
        <taxon>Bacillota</taxon>
        <taxon>Bacilli</taxon>
        <taxon>Bacillales</taxon>
        <taxon>Paenibacillaceae</taxon>
        <taxon>Paenibacillus</taxon>
    </lineage>
</organism>
<keyword evidence="1" id="KW-0862">Zinc</keyword>
<proteinExistence type="predicted"/>
<sequence length="542" mass="63496">MQQPDVSVDDINRLAGQMKEHYSYATLEQGWRYYRKNAVSHVHEDVGKARVIRAEVHETERYHVSLHMKRVEASTCTCRTGNECKHRAALFFQLCEAAGKKPELYLSNFRQAFIELERQRTAARKREAQKAERERRVRASQMTLSADASAKDWHLLFHRKYARPFTDFQSSVVDITKWVKEQLYRDSEAMAEPVRTLLRMHVQLFLIQQLAERYAQAARGYHSRDISADDAVRPCMEELTELSRRLAGSKLPKAFKEHLRHLGVMAEQVALSEEESPVDRLAAFALVWSGVLNDPEELQLERARLKERLKPLSELRPRLRDSIRVALIHIESLLGCDEDAIAHVHSLTFYNEPERFVQYANDRMHSGDHEKLLMWLKALAPMVSQSRQREHLERYWMLWKQAYDAHAGMHQELDSLLLALLPGIYPYLSSFLLEQGRYRDWADIQIARRISPEEADAAEWRQVAAAAPDMLLPLYHQAIERHIEERNRDQYRIAVTLLHELRSMYERKGSLPTWERYMDNLLDRYSRLRAFQEELRGGALLT</sequence>
<keyword evidence="1" id="KW-0479">Metal-binding</keyword>
<dbReference type="Proteomes" id="UP000304148">
    <property type="component" value="Chromosome"/>
</dbReference>
<dbReference type="EMBL" id="LS992241">
    <property type="protein sequence ID" value="SYX87426.1"/>
    <property type="molecule type" value="Genomic_DNA"/>
</dbReference>
<gene>
    <name evidence="3" type="ORF">PBLR_15856</name>
</gene>
<accession>A0A383RMA1</accession>
<protein>
    <submittedName>
        <fullName evidence="3">Zinc finger SWIM domain-containing protein</fullName>
    </submittedName>
</protein>
<dbReference type="InterPro" id="IPR007527">
    <property type="entry name" value="Znf_SWIM"/>
</dbReference>
<evidence type="ECO:0000313" key="4">
    <source>
        <dbReference type="Proteomes" id="UP000304148"/>
    </source>
</evidence>
<evidence type="ECO:0000313" key="3">
    <source>
        <dbReference type="EMBL" id="SYX87426.1"/>
    </source>
</evidence>
<dbReference type="AlphaFoldDB" id="A0A383RMA1"/>
<dbReference type="RefSeq" id="WP_138189030.1">
    <property type="nucleotide sequence ID" value="NZ_LS992241.1"/>
</dbReference>
<dbReference type="GO" id="GO:0008270">
    <property type="term" value="F:zinc ion binding"/>
    <property type="evidence" value="ECO:0007669"/>
    <property type="project" value="UniProtKB-KW"/>
</dbReference>
<evidence type="ECO:0000259" key="2">
    <source>
        <dbReference type="PROSITE" id="PS50966"/>
    </source>
</evidence>
<keyword evidence="1" id="KW-0863">Zinc-finger</keyword>